<dbReference type="EMBL" id="FQUS01000011">
    <property type="protein sequence ID" value="SHF65925.1"/>
    <property type="molecule type" value="Genomic_DNA"/>
</dbReference>
<dbReference type="Pfam" id="PF00482">
    <property type="entry name" value="T2SSF"/>
    <property type="match status" value="2"/>
</dbReference>
<keyword evidence="4 7" id="KW-0812">Transmembrane</keyword>
<dbReference type="RefSeq" id="WP_073064154.1">
    <property type="nucleotide sequence ID" value="NZ_FQUS01000011.1"/>
</dbReference>
<dbReference type="InterPro" id="IPR018076">
    <property type="entry name" value="T2SS_GspF_dom"/>
</dbReference>
<dbReference type="OrthoDB" id="9805682at2"/>
<feature type="domain" description="Type II secretion system protein GspF" evidence="8">
    <location>
        <begin position="109"/>
        <end position="232"/>
    </location>
</feature>
<evidence type="ECO:0000259" key="8">
    <source>
        <dbReference type="Pfam" id="PF00482"/>
    </source>
</evidence>
<keyword evidence="10" id="KW-1185">Reference proteome</keyword>
<keyword evidence="5 7" id="KW-1133">Transmembrane helix</keyword>
<gene>
    <name evidence="9" type="ORF">SAMN05443144_111105</name>
</gene>
<evidence type="ECO:0000313" key="10">
    <source>
        <dbReference type="Proteomes" id="UP000184041"/>
    </source>
</evidence>
<feature type="transmembrane region" description="Helical" evidence="7">
    <location>
        <begin position="413"/>
        <end position="432"/>
    </location>
</feature>
<reference evidence="9 10" key="1">
    <citation type="submission" date="2016-11" db="EMBL/GenBank/DDBJ databases">
        <authorList>
            <person name="Jaros S."/>
            <person name="Januszkiewicz K."/>
            <person name="Wedrychowicz H."/>
        </authorList>
    </citation>
    <scope>NUCLEOTIDE SEQUENCE [LARGE SCALE GENOMIC DNA]</scope>
    <source>
        <strain evidence="9 10">DSM 21986</strain>
    </source>
</reference>
<dbReference type="AlphaFoldDB" id="A0A1M5DG75"/>
<evidence type="ECO:0000256" key="1">
    <source>
        <dbReference type="ARBA" id="ARBA00004651"/>
    </source>
</evidence>
<protein>
    <submittedName>
        <fullName evidence="9">Type IV pilus assembly protein PilC</fullName>
    </submittedName>
</protein>
<dbReference type="PANTHER" id="PTHR30012">
    <property type="entry name" value="GENERAL SECRETION PATHWAY PROTEIN"/>
    <property type="match status" value="1"/>
</dbReference>
<evidence type="ECO:0000256" key="3">
    <source>
        <dbReference type="ARBA" id="ARBA00022475"/>
    </source>
</evidence>
<organism evidence="9 10">
    <name type="scientific">Fodinibius roseus</name>
    <dbReference type="NCBI Taxonomy" id="1194090"/>
    <lineage>
        <taxon>Bacteria</taxon>
        <taxon>Pseudomonadati</taxon>
        <taxon>Balneolota</taxon>
        <taxon>Balneolia</taxon>
        <taxon>Balneolales</taxon>
        <taxon>Balneolaceae</taxon>
        <taxon>Fodinibius</taxon>
    </lineage>
</organism>
<dbReference type="GO" id="GO:0005886">
    <property type="term" value="C:plasma membrane"/>
    <property type="evidence" value="ECO:0007669"/>
    <property type="project" value="UniProtKB-SubCell"/>
</dbReference>
<dbReference type="STRING" id="1194090.SAMN05443144_111105"/>
<comment type="subcellular location">
    <subcellularLocation>
        <location evidence="1">Cell membrane</location>
        <topology evidence="1">Multi-pass membrane protein</topology>
    </subcellularLocation>
</comment>
<evidence type="ECO:0000256" key="7">
    <source>
        <dbReference type="SAM" id="Phobius"/>
    </source>
</evidence>
<dbReference type="InterPro" id="IPR042094">
    <property type="entry name" value="T2SS_GspF_sf"/>
</dbReference>
<sequence length="445" mass="50529">MPLFRFSGQTANNKLVQGEFETDSKRSAREKVNQLARVRNIDITSLEKRELYIFKVQRNGSAVIQGEQKAFSKEELTQALHKLGYTVIRVRKKWFRFKGLVSTGEVVTFIRLSADLLRQELPYNEILTLLYEDTANKRLKEVIREIQKDLQHGKEGYEVYGKHKDVFGKFAAHMLGIASTSGNMSEVFESTAKFMERDASFKKNLRRSLMMPGIALTAVFGVILFYVGYIFPLMAEMFLEFDIALPPMTEATLNFSHFLQDYWIAVTLIFTVPALLFIYYIRTPGGKYVLDKHIIKIPVIGDLLHKMSIEIFSRVFYTLYSDSGQNVEVIKIAAEACRNVYMERQIKEVAIKRMLKDGTGLVDALTATGVFSRTAISRFRLGAESGSVRENAKQLADYYQVQTEYKLQTTVELINVGVNIIIAIALTAITVISSEAALIQPNITI</sequence>
<evidence type="ECO:0000256" key="4">
    <source>
        <dbReference type="ARBA" id="ARBA00022692"/>
    </source>
</evidence>
<accession>A0A1M5DG75</accession>
<evidence type="ECO:0000256" key="5">
    <source>
        <dbReference type="ARBA" id="ARBA00022989"/>
    </source>
</evidence>
<dbReference type="PANTHER" id="PTHR30012:SF0">
    <property type="entry name" value="TYPE II SECRETION SYSTEM PROTEIN F-RELATED"/>
    <property type="match status" value="1"/>
</dbReference>
<evidence type="ECO:0000256" key="6">
    <source>
        <dbReference type="ARBA" id="ARBA00023136"/>
    </source>
</evidence>
<name>A0A1M5DG75_9BACT</name>
<evidence type="ECO:0000256" key="2">
    <source>
        <dbReference type="ARBA" id="ARBA00005745"/>
    </source>
</evidence>
<dbReference type="InterPro" id="IPR003004">
    <property type="entry name" value="GspF/PilC"/>
</dbReference>
<feature type="domain" description="Type II secretion system protein GspF" evidence="8">
    <location>
        <begin position="312"/>
        <end position="432"/>
    </location>
</feature>
<evidence type="ECO:0000313" key="9">
    <source>
        <dbReference type="EMBL" id="SHF65925.1"/>
    </source>
</evidence>
<feature type="transmembrane region" description="Helical" evidence="7">
    <location>
        <begin position="209"/>
        <end position="231"/>
    </location>
</feature>
<comment type="similarity">
    <text evidence="2">Belongs to the GSP F family.</text>
</comment>
<proteinExistence type="inferred from homology"/>
<dbReference type="Proteomes" id="UP000184041">
    <property type="component" value="Unassembled WGS sequence"/>
</dbReference>
<feature type="transmembrane region" description="Helical" evidence="7">
    <location>
        <begin position="262"/>
        <end position="281"/>
    </location>
</feature>
<dbReference type="Gene3D" id="1.20.81.30">
    <property type="entry name" value="Type II secretion system (T2SS), domain F"/>
    <property type="match status" value="2"/>
</dbReference>
<keyword evidence="6 7" id="KW-0472">Membrane</keyword>
<keyword evidence="3" id="KW-1003">Cell membrane</keyword>